<dbReference type="SUPFAM" id="SSF53649">
    <property type="entry name" value="Alkaline phosphatase-like"/>
    <property type="match status" value="1"/>
</dbReference>
<dbReference type="InterPro" id="IPR017850">
    <property type="entry name" value="Alkaline_phosphatase_core_sf"/>
</dbReference>
<feature type="compositionally biased region" description="Basic residues" evidence="3">
    <location>
        <begin position="444"/>
        <end position="457"/>
    </location>
</feature>
<feature type="compositionally biased region" description="Basic and acidic residues" evidence="3">
    <location>
        <begin position="431"/>
        <end position="443"/>
    </location>
</feature>
<dbReference type="InterPro" id="IPR000917">
    <property type="entry name" value="Sulfatase_N"/>
</dbReference>
<gene>
    <name evidence="5" type="primary">atsA_36</name>
    <name evidence="5" type="ORF">Pan14r_15870</name>
</gene>
<reference evidence="5 6" key="1">
    <citation type="submission" date="2019-02" db="EMBL/GenBank/DDBJ databases">
        <title>Deep-cultivation of Planctomycetes and their phenomic and genomic characterization uncovers novel biology.</title>
        <authorList>
            <person name="Wiegand S."/>
            <person name="Jogler M."/>
            <person name="Boedeker C."/>
            <person name="Pinto D."/>
            <person name="Vollmers J."/>
            <person name="Rivas-Marin E."/>
            <person name="Kohn T."/>
            <person name="Peeters S.H."/>
            <person name="Heuer A."/>
            <person name="Rast P."/>
            <person name="Oberbeckmann S."/>
            <person name="Bunk B."/>
            <person name="Jeske O."/>
            <person name="Meyerdierks A."/>
            <person name="Storesund J.E."/>
            <person name="Kallscheuer N."/>
            <person name="Luecker S."/>
            <person name="Lage O.M."/>
            <person name="Pohl T."/>
            <person name="Merkel B.J."/>
            <person name="Hornburger P."/>
            <person name="Mueller R.-W."/>
            <person name="Bruemmer F."/>
            <person name="Labrenz M."/>
            <person name="Spormann A.M."/>
            <person name="Op Den Camp H."/>
            <person name="Overmann J."/>
            <person name="Amann R."/>
            <person name="Jetten M.S.M."/>
            <person name="Mascher T."/>
            <person name="Medema M.H."/>
            <person name="Devos D.P."/>
            <person name="Kaster A.-K."/>
            <person name="Ovreas L."/>
            <person name="Rohde M."/>
            <person name="Galperin M.Y."/>
            <person name="Jogler C."/>
        </authorList>
    </citation>
    <scope>NUCLEOTIDE SEQUENCE [LARGE SCALE GENOMIC DNA]</scope>
    <source>
        <strain evidence="5 6">Pan14r</strain>
    </source>
</reference>
<dbReference type="GO" id="GO:0004065">
    <property type="term" value="F:arylsulfatase activity"/>
    <property type="evidence" value="ECO:0007669"/>
    <property type="project" value="UniProtKB-EC"/>
</dbReference>
<dbReference type="EMBL" id="SJPL01000001">
    <property type="protein sequence ID" value="TWT69302.1"/>
    <property type="molecule type" value="Genomic_DNA"/>
</dbReference>
<dbReference type="RefSeq" id="WP_146438787.1">
    <property type="nucleotide sequence ID" value="NZ_SJPL01000001.1"/>
</dbReference>
<evidence type="ECO:0000256" key="1">
    <source>
        <dbReference type="ARBA" id="ARBA00008779"/>
    </source>
</evidence>
<dbReference type="Proteomes" id="UP000317238">
    <property type="component" value="Unassembled WGS sequence"/>
</dbReference>
<feature type="domain" description="Sulfatase N-terminal" evidence="4">
    <location>
        <begin position="23"/>
        <end position="338"/>
    </location>
</feature>
<dbReference type="InterPro" id="IPR050738">
    <property type="entry name" value="Sulfatase"/>
</dbReference>
<dbReference type="OrthoDB" id="9783154at2"/>
<protein>
    <submittedName>
        <fullName evidence="5">Arylsulfatase</fullName>
        <ecNumber evidence="5">3.1.6.1</ecNumber>
    </submittedName>
</protein>
<keyword evidence="2 5" id="KW-0378">Hydrolase</keyword>
<dbReference type="EC" id="3.1.6.1" evidence="5"/>
<accession>A0A5C5Y7G1</accession>
<dbReference type="PANTHER" id="PTHR42693:SF53">
    <property type="entry name" value="ENDO-4-O-SULFATASE"/>
    <property type="match status" value="1"/>
</dbReference>
<proteinExistence type="inferred from homology"/>
<feature type="region of interest" description="Disordered" evidence="3">
    <location>
        <begin position="431"/>
        <end position="464"/>
    </location>
</feature>
<evidence type="ECO:0000259" key="4">
    <source>
        <dbReference type="Pfam" id="PF00884"/>
    </source>
</evidence>
<evidence type="ECO:0000313" key="6">
    <source>
        <dbReference type="Proteomes" id="UP000317238"/>
    </source>
</evidence>
<organism evidence="5 6">
    <name type="scientific">Crateriforma conspicua</name>
    <dbReference type="NCBI Taxonomy" id="2527996"/>
    <lineage>
        <taxon>Bacteria</taxon>
        <taxon>Pseudomonadati</taxon>
        <taxon>Planctomycetota</taxon>
        <taxon>Planctomycetia</taxon>
        <taxon>Planctomycetales</taxon>
        <taxon>Planctomycetaceae</taxon>
        <taxon>Crateriforma</taxon>
    </lineage>
</organism>
<name>A0A5C5Y7G1_9PLAN</name>
<evidence type="ECO:0000256" key="2">
    <source>
        <dbReference type="ARBA" id="ARBA00022801"/>
    </source>
</evidence>
<dbReference type="Gene3D" id="3.40.720.10">
    <property type="entry name" value="Alkaline Phosphatase, subunit A"/>
    <property type="match status" value="1"/>
</dbReference>
<evidence type="ECO:0000256" key="3">
    <source>
        <dbReference type="SAM" id="MobiDB-lite"/>
    </source>
</evidence>
<dbReference type="AlphaFoldDB" id="A0A5C5Y7G1"/>
<keyword evidence="6" id="KW-1185">Reference proteome</keyword>
<comment type="caution">
    <text evidence="5">The sequence shown here is derived from an EMBL/GenBank/DDBJ whole genome shotgun (WGS) entry which is preliminary data.</text>
</comment>
<sequence>MRSVIFAALVCAALSSLRADERPNVLVILCDDIGAHELSLYGHPKHQTPVLDDLGRTGLWFTTGYSTPICHPTRFEIMTGQYAHHNGVYHFPGRPGGPPANTGPDDIASHLTFGKLFQQAGYATAHAGKWQLSGEHPTLIRECGFDEYCMWAYTHNLPEGVKHDGAWEGKPGGKTCRYWHPSVVQNGEYLDTDDDSYGPDIYSDFILDFIGRHPDDPFFVYYPMALTHGQFFTTPDTTETIEDRFKHNQKKNWQANVEYTDKIIGKLVSGLETMGRRDNTLVIFVGDNGTGGNGKGKTTEMGCRVPFIVNGPDLVKPSGECRELVDLSDILPTICEVAAIDLPNDHIVDGVSFAPYLKGDMTPLREWIYAPLGGKRVLRTKRYLLENNSPTNFGQLYDCGESRDGTGYVDITDDPSAEAVEARQSMLQILEDKPVPNVADKKPAAVKKNGKKGKSKSSAKPADK</sequence>
<dbReference type="PANTHER" id="PTHR42693">
    <property type="entry name" value="ARYLSULFATASE FAMILY MEMBER"/>
    <property type="match status" value="1"/>
</dbReference>
<dbReference type="Pfam" id="PF00884">
    <property type="entry name" value="Sulfatase"/>
    <property type="match status" value="1"/>
</dbReference>
<evidence type="ECO:0000313" key="5">
    <source>
        <dbReference type="EMBL" id="TWT69302.1"/>
    </source>
</evidence>
<comment type="similarity">
    <text evidence="1">Belongs to the sulfatase family.</text>
</comment>